<dbReference type="Gene3D" id="1.10.260.40">
    <property type="entry name" value="lambda repressor-like DNA-binding domains"/>
    <property type="match status" value="1"/>
</dbReference>
<organism evidence="5">
    <name type="scientific">freshwater metagenome</name>
    <dbReference type="NCBI Taxonomy" id="449393"/>
    <lineage>
        <taxon>unclassified sequences</taxon>
        <taxon>metagenomes</taxon>
        <taxon>ecological metagenomes</taxon>
    </lineage>
</organism>
<dbReference type="InterPro" id="IPR046335">
    <property type="entry name" value="LacI/GalR-like_sensor"/>
</dbReference>
<dbReference type="SUPFAM" id="SSF53822">
    <property type="entry name" value="Periplasmic binding protein-like I"/>
    <property type="match status" value="1"/>
</dbReference>
<accession>A0A6J6AU88</accession>
<reference evidence="5" key="1">
    <citation type="submission" date="2020-05" db="EMBL/GenBank/DDBJ databases">
        <authorList>
            <person name="Chiriac C."/>
            <person name="Salcher M."/>
            <person name="Ghai R."/>
            <person name="Kavagutti S V."/>
        </authorList>
    </citation>
    <scope>NUCLEOTIDE SEQUENCE</scope>
</reference>
<dbReference type="CDD" id="cd01574">
    <property type="entry name" value="PBP1_LacI"/>
    <property type="match status" value="1"/>
</dbReference>
<keyword evidence="1" id="KW-0805">Transcription regulation</keyword>
<dbReference type="InterPro" id="IPR010982">
    <property type="entry name" value="Lambda_DNA-bd_dom_sf"/>
</dbReference>
<evidence type="ECO:0000256" key="1">
    <source>
        <dbReference type="ARBA" id="ARBA00023015"/>
    </source>
</evidence>
<dbReference type="PROSITE" id="PS50932">
    <property type="entry name" value="HTH_LACI_2"/>
    <property type="match status" value="1"/>
</dbReference>
<dbReference type="Gene3D" id="3.40.50.2300">
    <property type="match status" value="2"/>
</dbReference>
<name>A0A6J6AU88_9ZZZZ</name>
<evidence type="ECO:0000256" key="2">
    <source>
        <dbReference type="ARBA" id="ARBA00023125"/>
    </source>
</evidence>
<dbReference type="GO" id="GO:0000976">
    <property type="term" value="F:transcription cis-regulatory region binding"/>
    <property type="evidence" value="ECO:0007669"/>
    <property type="project" value="TreeGrafter"/>
</dbReference>
<protein>
    <submittedName>
        <fullName evidence="5">Unannotated protein</fullName>
    </submittedName>
</protein>
<dbReference type="EMBL" id="CAEZSB010000008">
    <property type="protein sequence ID" value="CAB4530084.1"/>
    <property type="molecule type" value="Genomic_DNA"/>
</dbReference>
<keyword evidence="3" id="KW-0804">Transcription</keyword>
<feature type="domain" description="HTH lacI-type" evidence="4">
    <location>
        <begin position="6"/>
        <end position="60"/>
    </location>
</feature>
<dbReference type="GO" id="GO:0003700">
    <property type="term" value="F:DNA-binding transcription factor activity"/>
    <property type="evidence" value="ECO:0007669"/>
    <property type="project" value="TreeGrafter"/>
</dbReference>
<dbReference type="PANTHER" id="PTHR30146">
    <property type="entry name" value="LACI-RELATED TRANSCRIPTIONAL REPRESSOR"/>
    <property type="match status" value="1"/>
</dbReference>
<dbReference type="InterPro" id="IPR000843">
    <property type="entry name" value="HTH_LacI"/>
</dbReference>
<evidence type="ECO:0000256" key="3">
    <source>
        <dbReference type="ARBA" id="ARBA00023163"/>
    </source>
</evidence>
<dbReference type="PROSITE" id="PS00356">
    <property type="entry name" value="HTH_LACI_1"/>
    <property type="match status" value="1"/>
</dbReference>
<evidence type="ECO:0000313" key="5">
    <source>
        <dbReference type="EMBL" id="CAB4530084.1"/>
    </source>
</evidence>
<dbReference type="Pfam" id="PF13377">
    <property type="entry name" value="Peripla_BP_3"/>
    <property type="match status" value="1"/>
</dbReference>
<dbReference type="SUPFAM" id="SSF47413">
    <property type="entry name" value="lambda repressor-like DNA-binding domains"/>
    <property type="match status" value="1"/>
</dbReference>
<evidence type="ECO:0000259" key="4">
    <source>
        <dbReference type="PROSITE" id="PS50932"/>
    </source>
</evidence>
<dbReference type="InterPro" id="IPR028082">
    <property type="entry name" value="Peripla_BP_I"/>
</dbReference>
<keyword evidence="2" id="KW-0238">DNA-binding</keyword>
<dbReference type="PANTHER" id="PTHR30146:SF109">
    <property type="entry name" value="HTH-TYPE TRANSCRIPTIONAL REGULATOR GALS"/>
    <property type="match status" value="1"/>
</dbReference>
<dbReference type="AlphaFoldDB" id="A0A6J6AU88"/>
<dbReference type="CDD" id="cd01392">
    <property type="entry name" value="HTH_LacI"/>
    <property type="match status" value="1"/>
</dbReference>
<proteinExistence type="predicted"/>
<sequence>MRKRAVSMLDVAAYSHVSHQTVSRVLNNHKNVSFKTRSKVLEAIKELGYAPNLAARALSNGKTTTIGVLSYNSTLFGPASMLHAVQNAARDVGYAVTLATTKGVNEIAISAGIKELVQSGVDGIILITPLTRGNQISKETLSGTPCVIVEGESLKDIPSVNVDQLTGAQKAVEYLITLGHTNIAHISGPSTWYEASKRREGWKKALKNAGLELGPLEFGDWSANSGYRAIKEIVKGSNATAVFVANDAMALGVLKALNELKVKVPTEMSVAGFDDIPESEFLIPGLTTIRQDFLSVGKLSLELLMDRIEKRTRDSFHIAIQPELIVRKSTAPLITKR</sequence>
<dbReference type="SMART" id="SM00354">
    <property type="entry name" value="HTH_LACI"/>
    <property type="match status" value="1"/>
</dbReference>
<gene>
    <name evidence="5" type="ORF">UFOPK1395_00162</name>
</gene>
<dbReference type="Pfam" id="PF00356">
    <property type="entry name" value="LacI"/>
    <property type="match status" value="1"/>
</dbReference>